<gene>
    <name evidence="2" type="ORF">GCM10025780_34170</name>
</gene>
<dbReference type="RefSeq" id="WP_345377139.1">
    <property type="nucleotide sequence ID" value="NZ_BAABLM010000010.1"/>
</dbReference>
<dbReference type="InterPro" id="IPR010852">
    <property type="entry name" value="ABATE"/>
</dbReference>
<feature type="domain" description="Zinc finger CGNR" evidence="1">
    <location>
        <begin position="138"/>
        <end position="179"/>
    </location>
</feature>
<dbReference type="InterPro" id="IPR023286">
    <property type="entry name" value="ABATE_dom_sf"/>
</dbReference>
<keyword evidence="3" id="KW-1185">Reference proteome</keyword>
<name>A0ABP8WC55_9MICO</name>
<accession>A0ABP8WC55</accession>
<evidence type="ECO:0000259" key="1">
    <source>
        <dbReference type="Pfam" id="PF11706"/>
    </source>
</evidence>
<dbReference type="Gene3D" id="1.10.3300.10">
    <property type="entry name" value="Jann2411-like domain"/>
    <property type="match status" value="1"/>
</dbReference>
<organism evidence="2 3">
    <name type="scientific">Frondihabitans cladoniiphilus</name>
    <dbReference type="NCBI Taxonomy" id="715785"/>
    <lineage>
        <taxon>Bacteria</taxon>
        <taxon>Bacillati</taxon>
        <taxon>Actinomycetota</taxon>
        <taxon>Actinomycetes</taxon>
        <taxon>Micrococcales</taxon>
        <taxon>Microbacteriaceae</taxon>
        <taxon>Frondihabitans</taxon>
    </lineage>
</organism>
<dbReference type="SUPFAM" id="SSF160904">
    <property type="entry name" value="Jann2411-like"/>
    <property type="match status" value="1"/>
</dbReference>
<dbReference type="PANTHER" id="PTHR35525:SF3">
    <property type="entry name" value="BLL6575 PROTEIN"/>
    <property type="match status" value="1"/>
</dbReference>
<proteinExistence type="predicted"/>
<dbReference type="InterPro" id="IPR021005">
    <property type="entry name" value="Znf_CGNR"/>
</dbReference>
<dbReference type="Pfam" id="PF07336">
    <property type="entry name" value="ABATE"/>
    <property type="match status" value="1"/>
</dbReference>
<dbReference type="EMBL" id="BAABLM010000010">
    <property type="protein sequence ID" value="GAA4685003.1"/>
    <property type="molecule type" value="Genomic_DNA"/>
</dbReference>
<protein>
    <submittedName>
        <fullName evidence="2">CGNR zinc finger domain-containing protein</fullName>
    </submittedName>
</protein>
<reference evidence="3" key="1">
    <citation type="journal article" date="2019" name="Int. J. Syst. Evol. Microbiol.">
        <title>The Global Catalogue of Microorganisms (GCM) 10K type strain sequencing project: providing services to taxonomists for standard genome sequencing and annotation.</title>
        <authorList>
            <consortium name="The Broad Institute Genomics Platform"/>
            <consortium name="The Broad Institute Genome Sequencing Center for Infectious Disease"/>
            <person name="Wu L."/>
            <person name="Ma J."/>
        </authorList>
    </citation>
    <scope>NUCLEOTIDE SEQUENCE [LARGE SCALE GENOMIC DNA]</scope>
    <source>
        <strain evidence="3">JCM 18956</strain>
    </source>
</reference>
<dbReference type="Proteomes" id="UP001501295">
    <property type="component" value="Unassembled WGS sequence"/>
</dbReference>
<dbReference type="PANTHER" id="PTHR35525">
    <property type="entry name" value="BLL6575 PROTEIN"/>
    <property type="match status" value="1"/>
</dbReference>
<comment type="caution">
    <text evidence="2">The sequence shown here is derived from an EMBL/GenBank/DDBJ whole genome shotgun (WGS) entry which is preliminary data.</text>
</comment>
<dbReference type="Pfam" id="PF11706">
    <property type="entry name" value="zf-CGNR"/>
    <property type="match status" value="1"/>
</dbReference>
<sequence length="182" mass="20184">MHFAPDTEESLAFAVALGNTVAGASRSGADELATTAELDALLTRYRYSGRIDHDGDELSRVRSTRARLRQVWLLPRDEAVLAVNSMLEDAAALPRLVRHDDFDWHLHATSPDAPLDERMRVEVALALVDVLRSDEMHRLRACGAPDCEGLLLDLSRNGSKHYCSVRCGNRMNMVAFRERAGG</sequence>
<evidence type="ECO:0000313" key="2">
    <source>
        <dbReference type="EMBL" id="GAA4685003.1"/>
    </source>
</evidence>
<evidence type="ECO:0000313" key="3">
    <source>
        <dbReference type="Proteomes" id="UP001501295"/>
    </source>
</evidence>